<dbReference type="GO" id="GO:0006511">
    <property type="term" value="P:ubiquitin-dependent protein catabolic process"/>
    <property type="evidence" value="ECO:0007669"/>
    <property type="project" value="InterPro"/>
</dbReference>
<gene>
    <name evidence="5" type="ORF">HANVADRAFT_49424</name>
</gene>
<dbReference type="SUPFAM" id="SSF74788">
    <property type="entry name" value="Cullin repeat-like"/>
    <property type="match status" value="1"/>
</dbReference>
<evidence type="ECO:0000313" key="5">
    <source>
        <dbReference type="EMBL" id="OBA26132.1"/>
    </source>
</evidence>
<dbReference type="InterPro" id="IPR016158">
    <property type="entry name" value="Cullin_homology"/>
</dbReference>
<dbReference type="Gene3D" id="1.20.1310.10">
    <property type="entry name" value="Cullin Repeats"/>
    <property type="match status" value="4"/>
</dbReference>
<proteinExistence type="inferred from homology"/>
<accession>A0A1B7TBM3</accession>
<dbReference type="Pfam" id="PF00888">
    <property type="entry name" value="Cullin"/>
    <property type="match status" value="1"/>
</dbReference>
<dbReference type="InterPro" id="IPR045093">
    <property type="entry name" value="Cullin"/>
</dbReference>
<comment type="caution">
    <text evidence="5">The sequence shown here is derived from an EMBL/GenBank/DDBJ whole genome shotgun (WGS) entry which is preliminary data.</text>
</comment>
<dbReference type="InterPro" id="IPR036317">
    <property type="entry name" value="Cullin_homology_sf"/>
</dbReference>
<evidence type="ECO:0000259" key="4">
    <source>
        <dbReference type="PROSITE" id="PS50069"/>
    </source>
</evidence>
<dbReference type="EMBL" id="LXPE01000023">
    <property type="protein sequence ID" value="OBA26132.1"/>
    <property type="molecule type" value="Genomic_DNA"/>
</dbReference>
<dbReference type="Gene3D" id="3.30.230.130">
    <property type="entry name" value="Cullin, Chain C, Domain 2"/>
    <property type="match status" value="1"/>
</dbReference>
<dbReference type="Proteomes" id="UP000092321">
    <property type="component" value="Unassembled WGS sequence"/>
</dbReference>
<dbReference type="SMART" id="SM00182">
    <property type="entry name" value="CULLIN"/>
    <property type="match status" value="1"/>
</dbReference>
<organism evidence="5 6">
    <name type="scientific">Hanseniaspora valbyensis NRRL Y-1626</name>
    <dbReference type="NCBI Taxonomy" id="766949"/>
    <lineage>
        <taxon>Eukaryota</taxon>
        <taxon>Fungi</taxon>
        <taxon>Dikarya</taxon>
        <taxon>Ascomycota</taxon>
        <taxon>Saccharomycotina</taxon>
        <taxon>Saccharomycetes</taxon>
        <taxon>Saccharomycodales</taxon>
        <taxon>Saccharomycodaceae</taxon>
        <taxon>Hanseniaspora</taxon>
    </lineage>
</organism>
<name>A0A1B7TBM3_9ASCO</name>
<dbReference type="SUPFAM" id="SSF75632">
    <property type="entry name" value="Cullin homology domain"/>
    <property type="match status" value="1"/>
</dbReference>
<sequence>MSEVLNNNSQSADDMLINTWDFIEPSIRQLLSNVNMSTPMSQVEKNCNSALYMKVYTSVYNFCVERSRSISNKEIENMNVLKSTTNNQPKQQELLSGGDLYYKLEAYLIHFLKEVVPTDKLDDSNKNTDFLNFYKKTFPKYVKVISSLDNIFDYMNRFWIESERSNGNSSVFKIYQLCLKCWRDIIYEPNEERLIKLTIDSCNEYRTLQLTHVIKLGEEDEEENGDKEDIDMDFDIKDIRKTCKDLVQRIYWSVNSSMMICIDASDLKRSTDALYNHFKTKFEKDTFEFYQVFTKNIIDKKSLNYYVKFVNKIREFEDTNINELTKVYNHGTLHGVLDDVLVINNFDRFLNTFGTSYHKIINELDLNKELSDIDYTQNKEYKLIKCIWDSIKLHPSLVHRLSDFFGACCSKFCCDKITFSIKPLDFQNYIKSLLKLYQLNMKLIKDVMSSQAVFVKSFDGCCKNFINHNSFAQPDMKELSHQPEILAKYADSILKKNSKNTRQVVDFDIEVKNITILFQYLEDKETFELEYRKLFTKRLIHGTTKGEKYEIKVIASLQQTNSLEYTGKISKMLQDITSSRQLLRTESVVFEPSVVAKAMWPFPEDHESEEEEFNSVMSLPSEIKPIFDQFEARYQERHQGRVLNWLWSLSKTEIEADIAKAGRPKFKFILTIYQTIILLSLQNSNTIKLSTLAQNFQIKYVIAHILPFFKKKLINLVRDDGTPISALSELRNFEKISIKLNVPYKALNQSINFTIGINPIMAEQILNGTFRD</sequence>
<dbReference type="OrthoDB" id="27073at2759"/>
<evidence type="ECO:0000256" key="1">
    <source>
        <dbReference type="ARBA" id="ARBA00006019"/>
    </source>
</evidence>
<dbReference type="InterPro" id="IPR059120">
    <property type="entry name" value="Cullin-like_AB"/>
</dbReference>
<dbReference type="PANTHER" id="PTHR11932">
    <property type="entry name" value="CULLIN"/>
    <property type="match status" value="1"/>
</dbReference>
<keyword evidence="6" id="KW-1185">Reference proteome</keyword>
<dbReference type="InterPro" id="IPR016159">
    <property type="entry name" value="Cullin_repeat-like_dom_sf"/>
</dbReference>
<evidence type="ECO:0000313" key="6">
    <source>
        <dbReference type="Proteomes" id="UP000092321"/>
    </source>
</evidence>
<reference evidence="6" key="1">
    <citation type="journal article" date="2016" name="Proc. Natl. Acad. Sci. U.S.A.">
        <title>Comparative genomics of biotechnologically important yeasts.</title>
        <authorList>
            <person name="Riley R."/>
            <person name="Haridas S."/>
            <person name="Wolfe K.H."/>
            <person name="Lopes M.R."/>
            <person name="Hittinger C.T."/>
            <person name="Goeker M."/>
            <person name="Salamov A.A."/>
            <person name="Wisecaver J.H."/>
            <person name="Long T.M."/>
            <person name="Calvey C.H."/>
            <person name="Aerts A.L."/>
            <person name="Barry K.W."/>
            <person name="Choi C."/>
            <person name="Clum A."/>
            <person name="Coughlan A.Y."/>
            <person name="Deshpande S."/>
            <person name="Douglass A.P."/>
            <person name="Hanson S.J."/>
            <person name="Klenk H.-P."/>
            <person name="LaButti K.M."/>
            <person name="Lapidus A."/>
            <person name="Lindquist E.A."/>
            <person name="Lipzen A.M."/>
            <person name="Meier-Kolthoff J.P."/>
            <person name="Ohm R.A."/>
            <person name="Otillar R.P."/>
            <person name="Pangilinan J.L."/>
            <person name="Peng Y."/>
            <person name="Rokas A."/>
            <person name="Rosa C.A."/>
            <person name="Scheuner C."/>
            <person name="Sibirny A.A."/>
            <person name="Slot J.C."/>
            <person name="Stielow J.B."/>
            <person name="Sun H."/>
            <person name="Kurtzman C.P."/>
            <person name="Blackwell M."/>
            <person name="Grigoriev I.V."/>
            <person name="Jeffries T.W."/>
        </authorList>
    </citation>
    <scope>NUCLEOTIDE SEQUENCE [LARGE SCALE GENOMIC DNA]</scope>
    <source>
        <strain evidence="6">NRRL Y-1626</strain>
    </source>
</reference>
<dbReference type="PROSITE" id="PS50069">
    <property type="entry name" value="CULLIN_2"/>
    <property type="match status" value="1"/>
</dbReference>
<dbReference type="AlphaFoldDB" id="A0A1B7TBM3"/>
<dbReference type="Pfam" id="PF26557">
    <property type="entry name" value="Cullin_AB"/>
    <property type="match status" value="1"/>
</dbReference>
<comment type="similarity">
    <text evidence="1 2 3">Belongs to the cullin family.</text>
</comment>
<dbReference type="GO" id="GO:0031625">
    <property type="term" value="F:ubiquitin protein ligase binding"/>
    <property type="evidence" value="ECO:0007669"/>
    <property type="project" value="InterPro"/>
</dbReference>
<evidence type="ECO:0000256" key="2">
    <source>
        <dbReference type="PROSITE-ProRule" id="PRU00330"/>
    </source>
</evidence>
<protein>
    <submittedName>
        <fullName evidence="5">Cullin-domain-containing protein</fullName>
    </submittedName>
</protein>
<dbReference type="InterPro" id="IPR001373">
    <property type="entry name" value="Cullin_N"/>
</dbReference>
<evidence type="ECO:0000256" key="3">
    <source>
        <dbReference type="RuleBase" id="RU003829"/>
    </source>
</evidence>
<feature type="domain" description="Cullin family profile" evidence="4">
    <location>
        <begin position="481"/>
        <end position="698"/>
    </location>
</feature>